<dbReference type="AlphaFoldDB" id="A0A918J692"/>
<evidence type="ECO:0000313" key="2">
    <source>
        <dbReference type="EMBL" id="GGW45016.1"/>
    </source>
</evidence>
<dbReference type="PANTHER" id="PTHR48125">
    <property type="entry name" value="LP07818P1"/>
    <property type="match status" value="1"/>
</dbReference>
<reference evidence="2" key="2">
    <citation type="submission" date="2020-09" db="EMBL/GenBank/DDBJ databases">
        <authorList>
            <person name="Sun Q."/>
            <person name="Kim S."/>
        </authorList>
    </citation>
    <scope>NUCLEOTIDE SEQUENCE</scope>
    <source>
        <strain evidence="2">KCTC 23714</strain>
    </source>
</reference>
<comment type="caution">
    <text evidence="2">The sequence shown here is derived from an EMBL/GenBank/DDBJ whole genome shotgun (WGS) entry which is preliminary data.</text>
</comment>
<proteinExistence type="predicted"/>
<protein>
    <recommendedName>
        <fullName evidence="4">Rhamnan synthesis protein F</fullName>
    </recommendedName>
</protein>
<evidence type="ECO:0000313" key="3">
    <source>
        <dbReference type="Proteomes" id="UP000628984"/>
    </source>
</evidence>
<name>A0A918J692_9RHOB</name>
<dbReference type="InterPro" id="IPR007739">
    <property type="entry name" value="RgpF"/>
</dbReference>
<evidence type="ECO:0008006" key="4">
    <source>
        <dbReference type="Google" id="ProtNLM"/>
    </source>
</evidence>
<dbReference type="Pfam" id="PF05045">
    <property type="entry name" value="RgpF"/>
    <property type="match status" value="1"/>
</dbReference>
<dbReference type="EMBL" id="BMYQ01000018">
    <property type="protein sequence ID" value="GGW45016.1"/>
    <property type="molecule type" value="Genomic_DNA"/>
</dbReference>
<dbReference type="PANTHER" id="PTHR48125:SF10">
    <property type="entry name" value="OS12G0136300 PROTEIN"/>
    <property type="match status" value="1"/>
</dbReference>
<reference evidence="2" key="1">
    <citation type="journal article" date="2014" name="Int. J. Syst. Evol. Microbiol.">
        <title>Complete genome sequence of Corynebacterium casei LMG S-19264T (=DSM 44701T), isolated from a smear-ripened cheese.</title>
        <authorList>
            <consortium name="US DOE Joint Genome Institute (JGI-PGF)"/>
            <person name="Walter F."/>
            <person name="Albersmeier A."/>
            <person name="Kalinowski J."/>
            <person name="Ruckert C."/>
        </authorList>
    </citation>
    <scope>NUCLEOTIDE SEQUENCE</scope>
    <source>
        <strain evidence="2">KCTC 23714</strain>
    </source>
</reference>
<dbReference type="Proteomes" id="UP000628984">
    <property type="component" value="Unassembled WGS sequence"/>
</dbReference>
<dbReference type="RefSeq" id="WP_189635331.1">
    <property type="nucleotide sequence ID" value="NZ_BMYQ01000018.1"/>
</dbReference>
<gene>
    <name evidence="2" type="ORF">GCM10011452_36600</name>
</gene>
<evidence type="ECO:0000256" key="1">
    <source>
        <dbReference type="SAM" id="MobiDB-lite"/>
    </source>
</evidence>
<sequence>MLSSAKGAGPEPGPDLGALIFRAGLFDAGWYGATHADVALSGLDPATHFRRFGLALGRLPCPDLAARLAPGADPALIPPTLKPAELAALRRHFLPAKPPARAAGRGGRRAPPATPPEFDEAFYLRSNPDIDLSRAASPYDHFLRWGHRRFRNPAPDFDLAWYALTHGHDFATPDENPFLHYLRVGKARGDAGCPPATVRLDPAGARPLPAAPRRACLFAGYDPGLRIDDYVLIWLRELARHADVFYLADGDLPPSELARLDGIVAGAWALRHGAYDFGSYSRLACDLVGWDRLAGYDEVLFVNDSCYLLQPLDRVLAEMAARPCAWWGMQATKGLAITRESQPFPAPGDTMPVRDLDEAMLSRFEREPVYDFHMGSYFLAFRRPVLDDPRFRRMLAGVRPEPNKFTIIRKYEVGLTRLLIGAGHAFDTFAPVITRRHPVYTDVLFDLIRDGFPLFKRFLVTDNPYRVSALALWPLVVGARPDLLTPLPVIQANLRRLARDDRLQANLAVTGADPAPPPPDPAALAEADRQAPKFAHVWGFAVHPEHHGLGGDMRALLEAVKDDPGLSKIVFTRSRPLPATLTGVHLRAVPLASEEGRALLSRCGRIFLETGAEAELDWPAGVPLAGAGRQVFRLGGQVPPSEGTAGAGLAGVVSLCATEIDRLALTASHPGAQVWQTGLPRQDLLAAEVAALPPDLQDQARDLAARLAGRGLVLIAPAPRGPKDPAPLVLSAAEAAGLGAWLQAQGLVAGLWEEVPQAALPQLLATGALKLPPAAFPEAAMLCRAARLVVTDRPDLARDALQAGCPVIRLAPPPAVAACPDPAAILSDLSVRDGAGLMQALTVALATPPEGARRAAQRALLCGPDDGGNTRRLLAQLRADPAAPPPAPQSGPQRILLVSGADPGTARLAPWLAALPAAQWQARAAAEVRPADLAGVDVLILDRPPGGIAAFDLLETARAGGARLLCDVSDRDHDFEARIAALGLEAARDQANALHLAAVERRAVLALADAILLADPAPDAVLRALGKPLLPVTTPADLKAVLQGGERI</sequence>
<feature type="region of interest" description="Disordered" evidence="1">
    <location>
        <begin position="97"/>
        <end position="118"/>
    </location>
</feature>
<accession>A0A918J692</accession>
<organism evidence="2 3">
    <name type="scientific">Gemmobacter lanyuensis</name>
    <dbReference type="NCBI Taxonomy" id="1054497"/>
    <lineage>
        <taxon>Bacteria</taxon>
        <taxon>Pseudomonadati</taxon>
        <taxon>Pseudomonadota</taxon>
        <taxon>Alphaproteobacteria</taxon>
        <taxon>Rhodobacterales</taxon>
        <taxon>Paracoccaceae</taxon>
        <taxon>Gemmobacter</taxon>
    </lineage>
</organism>
<keyword evidence="3" id="KW-1185">Reference proteome</keyword>